<name>A0A8S5QME3_9CAUD</name>
<evidence type="ECO:0000313" key="1">
    <source>
        <dbReference type="EMBL" id="DAE19979.1"/>
    </source>
</evidence>
<proteinExistence type="predicted"/>
<dbReference type="EMBL" id="BK015689">
    <property type="protein sequence ID" value="DAE19979.1"/>
    <property type="molecule type" value="Genomic_DNA"/>
</dbReference>
<organism evidence="1">
    <name type="scientific">CrAss-like virus sp. ctYsL76</name>
    <dbReference type="NCBI Taxonomy" id="2826826"/>
    <lineage>
        <taxon>Viruses</taxon>
        <taxon>Duplodnaviria</taxon>
        <taxon>Heunggongvirae</taxon>
        <taxon>Uroviricota</taxon>
        <taxon>Caudoviricetes</taxon>
        <taxon>Crassvirales</taxon>
    </lineage>
</organism>
<sequence length="107" mass="12158">MKDKVTKQQKEIVKSVPSRGLSLRFNQLMNKIKGKDYDISNLDTQRAYDEKNLKAAIVDLDSIPPKRRAAILSNIIYESSFDPEARGDSGLANGYMSWHPDRFNINA</sequence>
<accession>A0A8S5QME3</accession>
<protein>
    <submittedName>
        <fullName evidence="1">Tail lysozyme</fullName>
    </submittedName>
</protein>
<reference evidence="1" key="1">
    <citation type="journal article" date="2021" name="Proc. Natl. Acad. Sci. U.S.A.">
        <title>A Catalog of Tens of Thousands of Viruses from Human Metagenomes Reveals Hidden Associations with Chronic Diseases.</title>
        <authorList>
            <person name="Tisza M.J."/>
            <person name="Buck C.B."/>
        </authorList>
    </citation>
    <scope>NUCLEOTIDE SEQUENCE</scope>
    <source>
        <strain evidence="1">CtYsL76</strain>
    </source>
</reference>